<dbReference type="Gene3D" id="1.10.260.130">
    <property type="match status" value="1"/>
</dbReference>
<protein>
    <submittedName>
        <fullName evidence="2">Lipase</fullName>
    </submittedName>
</protein>
<dbReference type="Pfam" id="PF03583">
    <property type="entry name" value="LIP"/>
    <property type="match status" value="1"/>
</dbReference>
<name>A0ABX6ID11_9ACTN</name>
<dbReference type="PANTHER" id="PTHR34853">
    <property type="match status" value="1"/>
</dbReference>
<organism evidence="2 3">
    <name type="scientific">Gordonia pseudamarae</name>
    <dbReference type="NCBI Taxonomy" id="2831662"/>
    <lineage>
        <taxon>Bacteria</taxon>
        <taxon>Bacillati</taxon>
        <taxon>Actinomycetota</taxon>
        <taxon>Actinomycetes</taxon>
        <taxon>Mycobacteriales</taxon>
        <taxon>Gordoniaceae</taxon>
        <taxon>Gordonia</taxon>
    </lineage>
</organism>
<accession>A0ABX6ID11</accession>
<dbReference type="RefSeq" id="WP_213246228.1">
    <property type="nucleotide sequence ID" value="NZ_CP045806.1"/>
</dbReference>
<dbReference type="SUPFAM" id="SSF53474">
    <property type="entry name" value="alpha/beta-Hydrolases"/>
    <property type="match status" value="1"/>
</dbReference>
<dbReference type="Gene3D" id="3.40.50.1820">
    <property type="entry name" value="alpha/beta hydrolase"/>
    <property type="match status" value="1"/>
</dbReference>
<keyword evidence="3" id="KW-1185">Reference proteome</keyword>
<dbReference type="InterPro" id="IPR005152">
    <property type="entry name" value="Lipase_secreted"/>
</dbReference>
<dbReference type="EMBL" id="CP045809">
    <property type="protein sequence ID" value="QHN33812.1"/>
    <property type="molecule type" value="Genomic_DNA"/>
</dbReference>
<evidence type="ECO:0000313" key="3">
    <source>
        <dbReference type="Proteomes" id="UP001059836"/>
    </source>
</evidence>
<feature type="compositionally biased region" description="Basic residues" evidence="1">
    <location>
        <begin position="12"/>
        <end position="26"/>
    </location>
</feature>
<gene>
    <name evidence="2" type="ORF">GII31_01730</name>
</gene>
<proteinExistence type="predicted"/>
<sequence length="480" mass="50889">MVVRFAVGGPPGRRHRRSTGGPVRRRRAGSAVVAALVVGVLAGTATGPATAEPFTVMGIPEQIPRAIDGTIPAPPYPRLTTIPQRAVAPGFGHRVQELREATLPTPTGDPFFDRWSPALATMKPGRLIASRDITRTATQEAIMPIRSARQVKFATRDATGRPSFGTATVLVPRKAWTGRGPRPIVVNNIPIDALGAACTPGVTLAGGISAATNPTDYVPPTTQLALDRGYTVLIPDHQGPRMAYAEPTVAGHIILDSIRAVSTYDADAFGHSRIGMFGYSGGAIATKGAALLAKTYAPELTSRLVGAALGGVPADFQMLAGSMNANLATGLFHAALFGIARERTELLPMTNHVAQWLATSPLKNVCSIPAMLAGGTFWPAQLMTNDPDPFHSATARHIYRVTKMHGMRSAVPLYIFNGAQEFWIPAAGARDLYRDQCRLGADATYREVFGEHVIAVATGYPAAMTWLDARLKGKPAHSGC</sequence>
<dbReference type="PANTHER" id="PTHR34853:SF1">
    <property type="entry name" value="LIPASE 5"/>
    <property type="match status" value="1"/>
</dbReference>
<evidence type="ECO:0000256" key="1">
    <source>
        <dbReference type="SAM" id="MobiDB-lite"/>
    </source>
</evidence>
<evidence type="ECO:0000313" key="2">
    <source>
        <dbReference type="EMBL" id="QHN33812.1"/>
    </source>
</evidence>
<dbReference type="Proteomes" id="UP001059836">
    <property type="component" value="Chromosome"/>
</dbReference>
<feature type="region of interest" description="Disordered" evidence="1">
    <location>
        <begin position="1"/>
        <end position="26"/>
    </location>
</feature>
<dbReference type="InterPro" id="IPR029058">
    <property type="entry name" value="AB_hydrolase_fold"/>
</dbReference>
<reference evidence="2" key="1">
    <citation type="journal article" date="2021" name="Nat. Microbiol.">
        <title>Cocultivation of an ultrasmall environmental parasitic bacterium with lytic ability against bacteria associated with wastewater foams.</title>
        <authorList>
            <person name="Batinovic S."/>
            <person name="Rose J.J.A."/>
            <person name="Ratcliffe J."/>
            <person name="Seviour R.J."/>
            <person name="Petrovski S."/>
        </authorList>
    </citation>
    <scope>NUCLEOTIDE SEQUENCE</scope>
    <source>
        <strain evidence="2">CON9</strain>
    </source>
</reference>